<dbReference type="InterPro" id="IPR007433">
    <property type="entry name" value="DUF481"/>
</dbReference>
<accession>A0A5B7SRK7</accession>
<protein>
    <submittedName>
        <fullName evidence="1">DUF481 domain-containing protein</fullName>
    </submittedName>
</protein>
<sequence>MFHKVTNTFASPNRIRMAFSVAVQPKGNLLFLIFLFFAIQQMRAQEESSIKLFVECSCEKSYIQQEIAFLDHVRDQDLANVQLFIYDIANGSGGRTYKMEFSGKGAFANVTKKIDFESNANMTSDEVRKGLVRTIKTGLLKYLVRSNLGNEIEYDIGKAGLKQLQDIDFEDPWNNWIFEVYGQAELDKESSRNSFEYEVGFESDRVTEKIRIRTDLELNQSTSEFVRNEETFTSERFRYSGDGSVVRSLSDHWSAGIFAGGRHDTFRNLDFRYYVTPAVEYNIFPYREVLRREIVFAYKIGYFHNDYIEPTIFGQSAEGIFNHSLDVQVRFRQPWGNVFSRLRASTFLNDFNKNRTQFFGNVSVRIFKGLAVRFAARMELIRDQINLPGGQASLEDVLLQQKQIATDFEVGFSVGLSYTFGSAYNNIINTRL</sequence>
<dbReference type="KEGG" id="asag:FGM00_03785"/>
<dbReference type="EMBL" id="CP040710">
    <property type="protein sequence ID" value="QCW99273.1"/>
    <property type="molecule type" value="Genomic_DNA"/>
</dbReference>
<dbReference type="Pfam" id="PF04338">
    <property type="entry name" value="DUF481"/>
    <property type="match status" value="1"/>
</dbReference>
<dbReference type="AlphaFoldDB" id="A0A5B7SRK7"/>
<gene>
    <name evidence="1" type="ORF">FGM00_03785</name>
</gene>
<proteinExistence type="predicted"/>
<dbReference type="OrthoDB" id="1489343at2"/>
<evidence type="ECO:0000313" key="2">
    <source>
        <dbReference type="Proteomes" id="UP000310017"/>
    </source>
</evidence>
<keyword evidence="2" id="KW-1185">Reference proteome</keyword>
<organism evidence="1 2">
    <name type="scientific">Aggregatimonas sangjinii</name>
    <dbReference type="NCBI Taxonomy" id="2583587"/>
    <lineage>
        <taxon>Bacteria</taxon>
        <taxon>Pseudomonadati</taxon>
        <taxon>Bacteroidota</taxon>
        <taxon>Flavobacteriia</taxon>
        <taxon>Flavobacteriales</taxon>
        <taxon>Flavobacteriaceae</taxon>
        <taxon>Aggregatimonas</taxon>
    </lineage>
</organism>
<reference evidence="1 2" key="1">
    <citation type="submission" date="2019-05" db="EMBL/GenBank/DDBJ databases">
        <title>Genome sequencing of F202Z8.</title>
        <authorList>
            <person name="Kwon Y.M."/>
        </authorList>
    </citation>
    <scope>NUCLEOTIDE SEQUENCE [LARGE SCALE GENOMIC DNA]</scope>
    <source>
        <strain evidence="1 2">F202Z8</strain>
    </source>
</reference>
<dbReference type="Proteomes" id="UP000310017">
    <property type="component" value="Chromosome"/>
</dbReference>
<evidence type="ECO:0000313" key="1">
    <source>
        <dbReference type="EMBL" id="QCW99273.1"/>
    </source>
</evidence>
<name>A0A5B7SRK7_9FLAO</name>